<dbReference type="Gene3D" id="3.60.150.10">
    <property type="entry name" value="Chorismate synthase AroC"/>
    <property type="match status" value="1"/>
</dbReference>
<evidence type="ECO:0000256" key="6">
    <source>
        <dbReference type="ARBA" id="ARBA00023239"/>
    </source>
</evidence>
<dbReference type="AlphaFoldDB" id="A0AA86W1N2"/>
<dbReference type="GO" id="GO:0005829">
    <property type="term" value="C:cytosol"/>
    <property type="evidence" value="ECO:0007669"/>
    <property type="project" value="TreeGrafter"/>
</dbReference>
<comment type="pathway">
    <text evidence="1">Metabolic intermediate biosynthesis; chorismate biosynthesis; chorismate from D-erythrose 4-phosphate and phosphoenolpyruvate: step 7/7.</text>
</comment>
<name>A0AA86W1N2_9FABA</name>
<reference evidence="7" key="1">
    <citation type="submission" date="2023-10" db="EMBL/GenBank/DDBJ databases">
        <authorList>
            <person name="Domelevo Entfellner J.-B."/>
        </authorList>
    </citation>
    <scope>NUCLEOTIDE SEQUENCE</scope>
</reference>
<evidence type="ECO:0000256" key="2">
    <source>
        <dbReference type="ARBA" id="ARBA00008014"/>
    </source>
</evidence>
<evidence type="ECO:0000313" key="7">
    <source>
        <dbReference type="EMBL" id="CAJ1976767.1"/>
    </source>
</evidence>
<evidence type="ECO:0000256" key="3">
    <source>
        <dbReference type="ARBA" id="ARBA00013036"/>
    </source>
</evidence>
<accession>A0AA86W1N2</accession>
<dbReference type="PANTHER" id="PTHR21085:SF0">
    <property type="entry name" value="CHORISMATE SYNTHASE"/>
    <property type="match status" value="1"/>
</dbReference>
<dbReference type="Proteomes" id="UP001189624">
    <property type="component" value="Chromosome 10"/>
</dbReference>
<keyword evidence="6" id="KW-0456">Lyase</keyword>
<keyword evidence="4" id="KW-0028">Amino-acid biosynthesis</keyword>
<dbReference type="GO" id="GO:0009073">
    <property type="term" value="P:aromatic amino acid family biosynthetic process"/>
    <property type="evidence" value="ECO:0007669"/>
    <property type="project" value="UniProtKB-KW"/>
</dbReference>
<dbReference type="GO" id="GO:0004107">
    <property type="term" value="F:chorismate synthase activity"/>
    <property type="evidence" value="ECO:0007669"/>
    <property type="project" value="UniProtKB-EC"/>
</dbReference>
<keyword evidence="8" id="KW-1185">Reference proteome</keyword>
<dbReference type="EC" id="4.2.3.5" evidence="3"/>
<evidence type="ECO:0000313" key="8">
    <source>
        <dbReference type="Proteomes" id="UP001189624"/>
    </source>
</evidence>
<dbReference type="EMBL" id="OY731407">
    <property type="protein sequence ID" value="CAJ1976767.1"/>
    <property type="molecule type" value="Genomic_DNA"/>
</dbReference>
<dbReference type="GO" id="GO:0010181">
    <property type="term" value="F:FMN binding"/>
    <property type="evidence" value="ECO:0007669"/>
    <property type="project" value="TreeGrafter"/>
</dbReference>
<sequence>MKVLLWFPFSVFVRDKSMKKQRTVTRDKNETVLKARDRHNACIVPRAVPIVEAMVALVIVDQLMAQYAQCNLFPVNRDLQEPLVAALEPEQDKFKFDLARIQLLVYMFSLCQIFVRMQSIS</sequence>
<dbReference type="GO" id="GO:0009423">
    <property type="term" value="P:chorismate biosynthetic process"/>
    <property type="evidence" value="ECO:0007669"/>
    <property type="project" value="TreeGrafter"/>
</dbReference>
<gene>
    <name evidence="7" type="ORF">AYBTSS11_LOCUS28910</name>
</gene>
<proteinExistence type="inferred from homology"/>
<evidence type="ECO:0000256" key="5">
    <source>
        <dbReference type="ARBA" id="ARBA00023141"/>
    </source>
</evidence>
<dbReference type="GO" id="GO:0008652">
    <property type="term" value="P:amino acid biosynthetic process"/>
    <property type="evidence" value="ECO:0007669"/>
    <property type="project" value="UniProtKB-KW"/>
</dbReference>
<dbReference type="Pfam" id="PF01264">
    <property type="entry name" value="Chorismate_synt"/>
    <property type="match status" value="1"/>
</dbReference>
<dbReference type="PANTHER" id="PTHR21085">
    <property type="entry name" value="CHORISMATE SYNTHASE"/>
    <property type="match status" value="1"/>
</dbReference>
<dbReference type="InterPro" id="IPR000453">
    <property type="entry name" value="Chorismate_synth"/>
</dbReference>
<comment type="similarity">
    <text evidence="2">Belongs to the chorismate synthase family.</text>
</comment>
<protein>
    <recommendedName>
        <fullName evidence="3">chorismate synthase</fullName>
        <ecNumber evidence="3">4.2.3.5</ecNumber>
    </recommendedName>
</protein>
<dbReference type="SUPFAM" id="SSF103263">
    <property type="entry name" value="Chorismate synthase, AroC"/>
    <property type="match status" value="1"/>
</dbReference>
<organism evidence="7 8">
    <name type="scientific">Sphenostylis stenocarpa</name>
    <dbReference type="NCBI Taxonomy" id="92480"/>
    <lineage>
        <taxon>Eukaryota</taxon>
        <taxon>Viridiplantae</taxon>
        <taxon>Streptophyta</taxon>
        <taxon>Embryophyta</taxon>
        <taxon>Tracheophyta</taxon>
        <taxon>Spermatophyta</taxon>
        <taxon>Magnoliopsida</taxon>
        <taxon>eudicotyledons</taxon>
        <taxon>Gunneridae</taxon>
        <taxon>Pentapetalae</taxon>
        <taxon>rosids</taxon>
        <taxon>fabids</taxon>
        <taxon>Fabales</taxon>
        <taxon>Fabaceae</taxon>
        <taxon>Papilionoideae</taxon>
        <taxon>50 kb inversion clade</taxon>
        <taxon>NPAAA clade</taxon>
        <taxon>indigoferoid/millettioid clade</taxon>
        <taxon>Phaseoleae</taxon>
        <taxon>Sphenostylis</taxon>
    </lineage>
</organism>
<evidence type="ECO:0000256" key="4">
    <source>
        <dbReference type="ARBA" id="ARBA00022605"/>
    </source>
</evidence>
<evidence type="ECO:0000256" key="1">
    <source>
        <dbReference type="ARBA" id="ARBA00005044"/>
    </source>
</evidence>
<dbReference type="InterPro" id="IPR035904">
    <property type="entry name" value="Chorismate_synth_AroC_sf"/>
</dbReference>
<keyword evidence="5" id="KW-0057">Aromatic amino acid biosynthesis</keyword>
<dbReference type="Gramene" id="rna-AYBTSS11_LOCUS28910">
    <property type="protein sequence ID" value="CAJ1976767.1"/>
    <property type="gene ID" value="gene-AYBTSS11_LOCUS28910"/>
</dbReference>